<dbReference type="AlphaFoldDB" id="H3D443"/>
<keyword evidence="4" id="KW-0813">Transport</keyword>
<dbReference type="InterPro" id="IPR001747">
    <property type="entry name" value="Vitellogenin_N"/>
</dbReference>
<sequence length="439" mass="48919">MFFENLCVALEVLKCYTEQDVENAADSSVCLLAKRYKNFRRFVYNYEAETLNGVNGATDNKSGPKIFCKVAVEVPQTCSFVLHTTECSLKEVSDVDGKGNPVYRPAVGAKAFKEAMAKNPLKFTVDGQNRVKLYPEDDEPINILNVKRGVVSTLMVPVMEEDKNDNMPTVHGVCPTEFTVDAREDIATDVSVRRDLSNCDSFSARGQDVSPLAIVTGMNYPLSKMISSTQTCNYKFDNQKKHMTKGTCTEKHIFLPLSSQNEYGISTVMKQTMTLQETTKINDRIFNHNEDNVRFLPMEAFDAKSPAQTKNAAIETLKQLNTLSQTTKGEERASLFHKLVSELRGLKLDVLGPAVAEMMDLSEPLSWQALVQCGTAECMSTLIRELRRLPSSSLDLDAAIYALGLLPNPSPQMVKDVLLIAQYKQSKPTMYALCNVVRK</sequence>
<dbReference type="SUPFAM" id="SSF48431">
    <property type="entry name" value="Lipovitellin-phosvitin complex, superhelical domain"/>
    <property type="match status" value="1"/>
</dbReference>
<keyword evidence="14" id="KW-0443">Lipid metabolism</keyword>
<keyword evidence="16" id="KW-0753">Steroid metabolism</keyword>
<dbReference type="GO" id="GO:0050750">
    <property type="term" value="F:low-density lipoprotein particle receptor binding"/>
    <property type="evidence" value="ECO:0007669"/>
    <property type="project" value="TreeGrafter"/>
</dbReference>
<reference evidence="20" key="2">
    <citation type="submission" date="2025-08" db="UniProtKB">
        <authorList>
            <consortium name="Ensembl"/>
        </authorList>
    </citation>
    <scope>IDENTIFICATION</scope>
</reference>
<organism evidence="20 21">
    <name type="scientific">Tetraodon nigroviridis</name>
    <name type="common">Spotted green pufferfish</name>
    <name type="synonym">Chelonodon nigroviridis</name>
    <dbReference type="NCBI Taxonomy" id="99883"/>
    <lineage>
        <taxon>Eukaryota</taxon>
        <taxon>Metazoa</taxon>
        <taxon>Chordata</taxon>
        <taxon>Craniata</taxon>
        <taxon>Vertebrata</taxon>
        <taxon>Euteleostomi</taxon>
        <taxon>Actinopterygii</taxon>
        <taxon>Neopterygii</taxon>
        <taxon>Teleostei</taxon>
        <taxon>Neoteleostei</taxon>
        <taxon>Acanthomorphata</taxon>
        <taxon>Eupercaria</taxon>
        <taxon>Tetraodontiformes</taxon>
        <taxon>Tetradontoidea</taxon>
        <taxon>Tetraodontidae</taxon>
        <taxon>Tetraodon</taxon>
    </lineage>
</organism>
<evidence type="ECO:0000259" key="19">
    <source>
        <dbReference type="PROSITE" id="PS51211"/>
    </source>
</evidence>
<keyword evidence="5" id="KW-0963">Cytoplasm</keyword>
<dbReference type="Pfam" id="PF01347">
    <property type="entry name" value="Vitellogenin_N"/>
    <property type="match status" value="1"/>
</dbReference>
<evidence type="ECO:0000313" key="21">
    <source>
        <dbReference type="Proteomes" id="UP000007303"/>
    </source>
</evidence>
<evidence type="ECO:0000256" key="12">
    <source>
        <dbReference type="ARBA" id="ARBA00022729"/>
    </source>
</evidence>
<dbReference type="SUPFAM" id="SSF56968">
    <property type="entry name" value="Lipovitellin-phosvitin complex, beta-sheet shell regions"/>
    <property type="match status" value="1"/>
</dbReference>
<dbReference type="STRING" id="99883.ENSTNIP00000015281"/>
<keyword evidence="6" id="KW-0162">Chylomicron</keyword>
<evidence type="ECO:0000256" key="16">
    <source>
        <dbReference type="ARBA" id="ARBA00023221"/>
    </source>
</evidence>
<evidence type="ECO:0000256" key="13">
    <source>
        <dbReference type="ARBA" id="ARBA00023055"/>
    </source>
</evidence>
<dbReference type="HOGENOM" id="CLU_057704_0_0_1"/>
<evidence type="ECO:0000256" key="5">
    <source>
        <dbReference type="ARBA" id="ARBA00022490"/>
    </source>
</evidence>
<dbReference type="GeneTree" id="ENSGT00590000083139"/>
<keyword evidence="21" id="KW-1185">Reference proteome</keyword>
<dbReference type="PANTHER" id="PTHR13769">
    <property type="entry name" value="APOLIPOPROTEIN B"/>
    <property type="match status" value="1"/>
</dbReference>
<proteinExistence type="predicted"/>
<keyword evidence="7" id="KW-0964">Secreted</keyword>
<dbReference type="InterPro" id="IPR052418">
    <property type="entry name" value="Apolipoprotein_B"/>
</dbReference>
<dbReference type="Ensembl" id="ENSTNIT00000015486.1">
    <property type="protein sequence ID" value="ENSTNIP00000015281.1"/>
    <property type="gene ID" value="ENSTNIG00000012313.1"/>
</dbReference>
<comment type="subcellular location">
    <subcellularLocation>
        <location evidence="1">Cytoplasm</location>
    </subcellularLocation>
    <subcellularLocation>
        <location evidence="2">Lipid droplet</location>
    </subcellularLocation>
    <subcellularLocation>
        <location evidence="3">Secreted</location>
    </subcellularLocation>
</comment>
<dbReference type="GO" id="GO:0005811">
    <property type="term" value="C:lipid droplet"/>
    <property type="evidence" value="ECO:0007669"/>
    <property type="project" value="UniProtKB-SubCell"/>
</dbReference>
<dbReference type="GO" id="GO:0034362">
    <property type="term" value="C:low-density lipoprotein particle"/>
    <property type="evidence" value="ECO:0007669"/>
    <property type="project" value="UniProtKB-KW"/>
</dbReference>
<evidence type="ECO:0000256" key="17">
    <source>
        <dbReference type="ARBA" id="ARBA00023313"/>
    </source>
</evidence>
<dbReference type="SMART" id="SM00638">
    <property type="entry name" value="LPD_N"/>
    <property type="match status" value="1"/>
</dbReference>
<dbReference type="GO" id="GO:0042953">
    <property type="term" value="P:lipoprotein transport"/>
    <property type="evidence" value="ECO:0007669"/>
    <property type="project" value="TreeGrafter"/>
</dbReference>
<evidence type="ECO:0000256" key="11">
    <source>
        <dbReference type="ARBA" id="ARBA00022710"/>
    </source>
</evidence>
<keyword evidence="10" id="KW-0551">Lipid droplet</keyword>
<dbReference type="Gene3D" id="1.25.10.20">
    <property type="entry name" value="Vitellinogen, superhelical"/>
    <property type="match status" value="1"/>
</dbReference>
<evidence type="ECO:0000256" key="9">
    <source>
        <dbReference type="ARBA" id="ARBA00022674"/>
    </source>
</evidence>
<dbReference type="InterPro" id="IPR011030">
    <property type="entry name" value="Lipovitellin_superhlx_dom"/>
</dbReference>
<dbReference type="Proteomes" id="UP000007303">
    <property type="component" value="Unassembled WGS sequence"/>
</dbReference>
<dbReference type="GO" id="GO:0042632">
    <property type="term" value="P:cholesterol homeostasis"/>
    <property type="evidence" value="ECO:0007669"/>
    <property type="project" value="TreeGrafter"/>
</dbReference>
<evidence type="ECO:0000256" key="1">
    <source>
        <dbReference type="ARBA" id="ARBA00004496"/>
    </source>
</evidence>
<dbReference type="InParanoid" id="H3D443"/>
<evidence type="ECO:0000256" key="8">
    <source>
        <dbReference type="ARBA" id="ARBA00022548"/>
    </source>
</evidence>
<feature type="domain" description="Vitellogenin" evidence="19">
    <location>
        <begin position="36"/>
        <end position="439"/>
    </location>
</feature>
<keyword evidence="8" id="KW-0153">Cholesterol metabolism</keyword>
<evidence type="ECO:0000256" key="14">
    <source>
        <dbReference type="ARBA" id="ARBA00023098"/>
    </source>
</evidence>
<dbReference type="Gene3D" id="2.30.230.10">
    <property type="entry name" value="Lipovitellin, beta-sheet shell regions, chain A"/>
    <property type="match status" value="1"/>
</dbReference>
<evidence type="ECO:0000313" key="20">
    <source>
        <dbReference type="Ensembl" id="ENSTNIP00000015281.1"/>
    </source>
</evidence>
<protein>
    <recommendedName>
        <fullName evidence="19">Vitellogenin domain-containing protein</fullName>
    </recommendedName>
</protein>
<keyword evidence="15" id="KW-1207">Sterol metabolism</keyword>
<dbReference type="GO" id="GO:0034359">
    <property type="term" value="C:mature chylomicron"/>
    <property type="evidence" value="ECO:0007669"/>
    <property type="project" value="TreeGrafter"/>
</dbReference>
<evidence type="ECO:0000256" key="2">
    <source>
        <dbReference type="ARBA" id="ARBA00004502"/>
    </source>
</evidence>
<dbReference type="FunFam" id="2.30.230.10:FF:000003">
    <property type="entry name" value="Apolipoprotein B"/>
    <property type="match status" value="1"/>
</dbReference>
<dbReference type="InterPro" id="IPR015819">
    <property type="entry name" value="Lipid_transp_b-sht_shell"/>
</dbReference>
<dbReference type="GO" id="GO:0008201">
    <property type="term" value="F:heparin binding"/>
    <property type="evidence" value="ECO:0007669"/>
    <property type="project" value="UniProtKB-KW"/>
</dbReference>
<keyword evidence="11" id="KW-0427">LDL</keyword>
<dbReference type="PANTHER" id="PTHR13769:SF1">
    <property type="entry name" value="APOLIPOPROTEIN B-100"/>
    <property type="match status" value="1"/>
</dbReference>
<dbReference type="OMA" id="HMTSGIC"/>
<dbReference type="InterPro" id="IPR015816">
    <property type="entry name" value="Vitellinogen_b-sht_N"/>
</dbReference>
<dbReference type="GO" id="GO:0034361">
    <property type="term" value="C:very-low-density lipoprotein particle"/>
    <property type="evidence" value="ECO:0007669"/>
    <property type="project" value="UniProtKB-KW"/>
</dbReference>
<evidence type="ECO:0000256" key="10">
    <source>
        <dbReference type="ARBA" id="ARBA00022677"/>
    </source>
</evidence>
<dbReference type="GO" id="GO:0008203">
    <property type="term" value="P:cholesterol metabolic process"/>
    <property type="evidence" value="ECO:0007669"/>
    <property type="project" value="UniProtKB-KW"/>
</dbReference>
<name>H3D443_TETNG</name>
<dbReference type="PROSITE" id="PS51211">
    <property type="entry name" value="VITELLOGENIN"/>
    <property type="match status" value="1"/>
</dbReference>
<evidence type="ECO:0000256" key="15">
    <source>
        <dbReference type="ARBA" id="ARBA00023166"/>
    </source>
</evidence>
<dbReference type="GO" id="GO:0030301">
    <property type="term" value="P:cholesterol transport"/>
    <property type="evidence" value="ECO:0007669"/>
    <property type="project" value="TreeGrafter"/>
</dbReference>
<keyword evidence="17" id="KW-0850">VLDL</keyword>
<dbReference type="GO" id="GO:0006642">
    <property type="term" value="P:triglyceride mobilization"/>
    <property type="evidence" value="ECO:0007669"/>
    <property type="project" value="TreeGrafter"/>
</dbReference>
<keyword evidence="9" id="KW-0358">Heparin-binding</keyword>
<reference evidence="21" key="1">
    <citation type="journal article" date="2004" name="Nature">
        <title>Genome duplication in the teleost fish Tetraodon nigroviridis reveals the early vertebrate proto-karyotype.</title>
        <authorList>
            <person name="Jaillon O."/>
            <person name="Aury J.-M."/>
            <person name="Brunet F."/>
            <person name="Petit J.-L."/>
            <person name="Stange-Thomann N."/>
            <person name="Mauceli E."/>
            <person name="Bouneau L."/>
            <person name="Fischer C."/>
            <person name="Ozouf-Costaz C."/>
            <person name="Bernot A."/>
            <person name="Nicaud S."/>
            <person name="Jaffe D."/>
            <person name="Fisher S."/>
            <person name="Lutfalla G."/>
            <person name="Dossat C."/>
            <person name="Segurens B."/>
            <person name="Dasilva C."/>
            <person name="Salanoubat M."/>
            <person name="Levy M."/>
            <person name="Boudet N."/>
            <person name="Castellano S."/>
            <person name="Anthouard V."/>
            <person name="Jubin C."/>
            <person name="Castelli V."/>
            <person name="Katinka M."/>
            <person name="Vacherie B."/>
            <person name="Biemont C."/>
            <person name="Skalli Z."/>
            <person name="Cattolico L."/>
            <person name="Poulain J."/>
            <person name="De Berardinis V."/>
            <person name="Cruaud C."/>
            <person name="Duprat S."/>
            <person name="Brottier P."/>
            <person name="Coutanceau J.-P."/>
            <person name="Gouzy J."/>
            <person name="Parra G."/>
            <person name="Lardier G."/>
            <person name="Chapple C."/>
            <person name="McKernan K.J."/>
            <person name="McEwan P."/>
            <person name="Bosak S."/>
            <person name="Kellis M."/>
            <person name="Volff J.-N."/>
            <person name="Guigo R."/>
            <person name="Zody M.C."/>
            <person name="Mesirov J."/>
            <person name="Lindblad-Toh K."/>
            <person name="Birren B."/>
            <person name="Nusbaum C."/>
            <person name="Kahn D."/>
            <person name="Robinson-Rechavi M."/>
            <person name="Laudet V."/>
            <person name="Schachter V."/>
            <person name="Quetier F."/>
            <person name="Saurin W."/>
            <person name="Scarpelli C."/>
            <person name="Wincker P."/>
            <person name="Lander E.S."/>
            <person name="Weissenbach J."/>
            <person name="Roest Crollius H."/>
        </authorList>
    </citation>
    <scope>NUCLEOTIDE SEQUENCE [LARGE SCALE GENOMIC DNA]</scope>
</reference>
<evidence type="ECO:0000256" key="7">
    <source>
        <dbReference type="ARBA" id="ARBA00022525"/>
    </source>
</evidence>
<accession>H3D443</accession>
<comment type="caution">
    <text evidence="18">Lacks conserved residue(s) required for the propagation of feature annotation.</text>
</comment>
<keyword evidence="12" id="KW-0732">Signal</keyword>
<dbReference type="GO" id="GO:0120020">
    <property type="term" value="F:cholesterol transfer activity"/>
    <property type="evidence" value="ECO:0007669"/>
    <property type="project" value="TreeGrafter"/>
</dbReference>
<reference evidence="20" key="3">
    <citation type="submission" date="2025-09" db="UniProtKB">
        <authorList>
            <consortium name="Ensembl"/>
        </authorList>
    </citation>
    <scope>IDENTIFICATION</scope>
</reference>
<evidence type="ECO:0000256" key="18">
    <source>
        <dbReference type="PROSITE-ProRule" id="PRU00557"/>
    </source>
</evidence>
<evidence type="ECO:0000256" key="6">
    <source>
        <dbReference type="ARBA" id="ARBA00022513"/>
    </source>
</evidence>
<dbReference type="GO" id="GO:0005737">
    <property type="term" value="C:cytoplasm"/>
    <property type="evidence" value="ECO:0007669"/>
    <property type="project" value="UniProtKB-SubCell"/>
</dbReference>
<evidence type="ECO:0000256" key="4">
    <source>
        <dbReference type="ARBA" id="ARBA00022448"/>
    </source>
</evidence>
<evidence type="ECO:0000256" key="3">
    <source>
        <dbReference type="ARBA" id="ARBA00004613"/>
    </source>
</evidence>
<keyword evidence="13" id="KW-0445">Lipid transport</keyword>